<comment type="caution">
    <text evidence="2">The sequence shown here is derived from an EMBL/GenBank/DDBJ whole genome shotgun (WGS) entry which is preliminary data.</text>
</comment>
<feature type="compositionally biased region" description="Basic and acidic residues" evidence="1">
    <location>
        <begin position="90"/>
        <end position="103"/>
    </location>
</feature>
<feature type="region of interest" description="Disordered" evidence="1">
    <location>
        <begin position="60"/>
        <end position="130"/>
    </location>
</feature>
<dbReference type="EMBL" id="JAUNZN010000001">
    <property type="protein sequence ID" value="KAK4829673.1"/>
    <property type="molecule type" value="Genomic_DNA"/>
</dbReference>
<dbReference type="Proteomes" id="UP001333110">
    <property type="component" value="Unassembled WGS sequence"/>
</dbReference>
<keyword evidence="3" id="KW-1185">Reference proteome</keyword>
<proteinExistence type="predicted"/>
<feature type="compositionally biased region" description="Basic and acidic residues" evidence="1">
    <location>
        <begin position="60"/>
        <end position="74"/>
    </location>
</feature>
<dbReference type="AlphaFoldDB" id="A0AAN7PQH5"/>
<accession>A0AAN7PQH5</accession>
<evidence type="ECO:0000313" key="2">
    <source>
        <dbReference type="EMBL" id="KAK4829673.1"/>
    </source>
</evidence>
<organism evidence="2 3">
    <name type="scientific">Mycteria americana</name>
    <name type="common">Wood stork</name>
    <dbReference type="NCBI Taxonomy" id="33587"/>
    <lineage>
        <taxon>Eukaryota</taxon>
        <taxon>Metazoa</taxon>
        <taxon>Chordata</taxon>
        <taxon>Craniata</taxon>
        <taxon>Vertebrata</taxon>
        <taxon>Euteleostomi</taxon>
        <taxon>Archelosauria</taxon>
        <taxon>Archosauria</taxon>
        <taxon>Dinosauria</taxon>
        <taxon>Saurischia</taxon>
        <taxon>Theropoda</taxon>
        <taxon>Coelurosauria</taxon>
        <taxon>Aves</taxon>
        <taxon>Neognathae</taxon>
        <taxon>Neoaves</taxon>
        <taxon>Aequornithes</taxon>
        <taxon>Ciconiiformes</taxon>
        <taxon>Ciconiidae</taxon>
        <taxon>Mycteria</taxon>
    </lineage>
</organism>
<evidence type="ECO:0000256" key="1">
    <source>
        <dbReference type="SAM" id="MobiDB-lite"/>
    </source>
</evidence>
<evidence type="ECO:0000313" key="3">
    <source>
        <dbReference type="Proteomes" id="UP001333110"/>
    </source>
</evidence>
<reference evidence="2 3" key="1">
    <citation type="journal article" date="2023" name="J. Hered.">
        <title>Chromosome-level genome of the wood stork (Mycteria americana) provides insight into avian chromosome evolution.</title>
        <authorList>
            <person name="Flamio R. Jr."/>
            <person name="Ramstad K.M."/>
        </authorList>
    </citation>
    <scope>NUCLEOTIDE SEQUENCE [LARGE SCALE GENOMIC DNA]</scope>
    <source>
        <strain evidence="2">JAX WOST 10</strain>
    </source>
</reference>
<sequence>MKTLGGRKGLGDFALCDGTNWVSLKLESDAASTQGTGKDNPVITKIVLKLLCPSIDCAGEKEASGDGRGSHDEQLSAQRLAGFHPQIPNEEQRRQAGRAGKEQDSDEDLDPCISGVKKRDEDDDGDAKDQQVKGEFTAHKGCRDAEDQQVKLVDNRSMSRWQRDGVTVLAAGVCECNGAQEGALPVSIATADSRREEKRFVSWRSRVWQWEKVAQTSRRAKGRREKKRRRKEMEQKSYEEQLRELGLFSLEKRRLRGDLIALYNCLKGGGREVGSVSSPRVVQHWNRLPREVVESPSLEVFKGRLDEVLRDMV</sequence>
<gene>
    <name evidence="2" type="ORF">QYF61_005966</name>
</gene>
<protein>
    <submittedName>
        <fullName evidence="2">Uncharacterized protein</fullName>
    </submittedName>
</protein>
<name>A0AAN7PQH5_MYCAM</name>